<dbReference type="Gene3D" id="1.10.287.470">
    <property type="entry name" value="Helix hairpin bin"/>
    <property type="match status" value="1"/>
</dbReference>
<keyword evidence="6" id="KW-1185">Reference proteome</keyword>
<evidence type="ECO:0000259" key="4">
    <source>
        <dbReference type="Pfam" id="PF25990"/>
    </source>
</evidence>
<dbReference type="InterPro" id="IPR058625">
    <property type="entry name" value="MdtA-like_BSH"/>
</dbReference>
<evidence type="ECO:0000256" key="2">
    <source>
        <dbReference type="SAM" id="MobiDB-lite"/>
    </source>
</evidence>
<accession>A0A556QQW7</accession>
<evidence type="ECO:0000256" key="1">
    <source>
        <dbReference type="ARBA" id="ARBA00009477"/>
    </source>
</evidence>
<dbReference type="AlphaFoldDB" id="A0A556QQW7"/>
<evidence type="ECO:0000313" key="6">
    <source>
        <dbReference type="Proteomes" id="UP000315648"/>
    </source>
</evidence>
<dbReference type="Pfam" id="PF25917">
    <property type="entry name" value="BSH_RND"/>
    <property type="match status" value="1"/>
</dbReference>
<sequence>MKRLLWIVVALAVVAGGIAWVLHARASRANEVTYTWLKPLRRDLVQTVTANGSITPILSTDIRSEVSGRILTVLVNPGDAVRSGQPLIELDQSTLQVQIDEARLAIESSQLRVERATLEFQRIDRLANQSYVNTKEQQEAGISRRLAETDLESQRARMRLLERSLAKTSIAAPYDGTALSVAARPGMVVTGADAGRESVTLIELADLKRLRVELSLNEIDAATLVLGQPVEITFESVPEARASGRITFISPAAAKAAGDARTRDFPVQIGIEKSHPRVKPGMTARVHIQVAASQKALSVETTAVFFDNKTDETFVFIRPKPPATEPVKTIVKIGVRNDQYVEITDGLKETDEVSTKRPAASRPAIKPDAF</sequence>
<dbReference type="PANTHER" id="PTHR30469">
    <property type="entry name" value="MULTIDRUG RESISTANCE PROTEIN MDTA"/>
    <property type="match status" value="1"/>
</dbReference>
<dbReference type="Proteomes" id="UP000315648">
    <property type="component" value="Unassembled WGS sequence"/>
</dbReference>
<comment type="caution">
    <text evidence="5">The sequence shown here is derived from an EMBL/GenBank/DDBJ whole genome shotgun (WGS) entry which is preliminary data.</text>
</comment>
<name>A0A556QQW7_9BACT</name>
<dbReference type="SUPFAM" id="SSF111369">
    <property type="entry name" value="HlyD-like secretion proteins"/>
    <property type="match status" value="1"/>
</dbReference>
<evidence type="ECO:0000259" key="3">
    <source>
        <dbReference type="Pfam" id="PF25917"/>
    </source>
</evidence>
<dbReference type="GO" id="GO:1990281">
    <property type="term" value="C:efflux pump complex"/>
    <property type="evidence" value="ECO:0007669"/>
    <property type="project" value="TreeGrafter"/>
</dbReference>
<reference evidence="5 6" key="1">
    <citation type="submission" date="2019-07" db="EMBL/GenBank/DDBJ databases">
        <title>Description of 53C-WASEF.</title>
        <authorList>
            <person name="Pitt A."/>
            <person name="Hahn M.W."/>
        </authorList>
    </citation>
    <scope>NUCLEOTIDE SEQUENCE [LARGE SCALE GENOMIC DNA]</scope>
    <source>
        <strain evidence="5 6">53C-WASEF</strain>
    </source>
</reference>
<dbReference type="RefSeq" id="WP_144229381.1">
    <property type="nucleotide sequence ID" value="NZ_CBCRVV010000005.1"/>
</dbReference>
<dbReference type="PANTHER" id="PTHR30469:SF33">
    <property type="entry name" value="SLR1207 PROTEIN"/>
    <property type="match status" value="1"/>
</dbReference>
<organism evidence="5 6">
    <name type="scientific">Rariglobus hedericola</name>
    <dbReference type="NCBI Taxonomy" id="2597822"/>
    <lineage>
        <taxon>Bacteria</taxon>
        <taxon>Pseudomonadati</taxon>
        <taxon>Verrucomicrobiota</taxon>
        <taxon>Opitutia</taxon>
        <taxon>Opitutales</taxon>
        <taxon>Opitutaceae</taxon>
        <taxon>Rariglobus</taxon>
    </lineage>
</organism>
<dbReference type="Gene3D" id="2.40.420.20">
    <property type="match status" value="1"/>
</dbReference>
<dbReference type="InterPro" id="IPR058636">
    <property type="entry name" value="Beta-barrel_YknX"/>
</dbReference>
<comment type="similarity">
    <text evidence="1">Belongs to the membrane fusion protein (MFP) (TC 8.A.1) family.</text>
</comment>
<protein>
    <submittedName>
        <fullName evidence="5">Efflux RND transporter periplasmic adaptor subunit</fullName>
    </submittedName>
</protein>
<dbReference type="Gene3D" id="2.40.30.170">
    <property type="match status" value="1"/>
</dbReference>
<feature type="region of interest" description="Disordered" evidence="2">
    <location>
        <begin position="349"/>
        <end position="370"/>
    </location>
</feature>
<dbReference type="Pfam" id="PF25990">
    <property type="entry name" value="Beta-barrel_YknX"/>
    <property type="match status" value="1"/>
</dbReference>
<gene>
    <name evidence="5" type="ORF">FPL22_07010</name>
</gene>
<dbReference type="InterPro" id="IPR006143">
    <property type="entry name" value="RND_pump_MFP"/>
</dbReference>
<dbReference type="OrthoDB" id="9765657at2"/>
<dbReference type="GO" id="GO:0015562">
    <property type="term" value="F:efflux transmembrane transporter activity"/>
    <property type="evidence" value="ECO:0007669"/>
    <property type="project" value="TreeGrafter"/>
</dbReference>
<dbReference type="EMBL" id="VMBG01000001">
    <property type="protein sequence ID" value="TSJ79038.1"/>
    <property type="molecule type" value="Genomic_DNA"/>
</dbReference>
<feature type="domain" description="YknX-like beta-barrel" evidence="4">
    <location>
        <begin position="211"/>
        <end position="288"/>
    </location>
</feature>
<feature type="domain" description="Multidrug resistance protein MdtA-like barrel-sandwich hybrid" evidence="3">
    <location>
        <begin position="61"/>
        <end position="194"/>
    </location>
</feature>
<evidence type="ECO:0000313" key="5">
    <source>
        <dbReference type="EMBL" id="TSJ79038.1"/>
    </source>
</evidence>
<dbReference type="Gene3D" id="2.40.50.100">
    <property type="match status" value="1"/>
</dbReference>
<proteinExistence type="inferred from homology"/>
<dbReference type="NCBIfam" id="TIGR01730">
    <property type="entry name" value="RND_mfp"/>
    <property type="match status" value="1"/>
</dbReference>